<dbReference type="GeneID" id="93620861"/>
<sequence length="50" mass="5342">MPTARKAEDFHDQGLSGCFNSELSSSSSSFTVIGSVCALWVPYAGLWMAV</sequence>
<dbReference type="AlphaFoldDB" id="I1CL55"/>
<proteinExistence type="predicted"/>
<protein>
    <submittedName>
        <fullName evidence="1">Uncharacterized protein</fullName>
    </submittedName>
</protein>
<evidence type="ECO:0000313" key="1">
    <source>
        <dbReference type="EMBL" id="EIE89185.1"/>
    </source>
</evidence>
<keyword evidence="2" id="KW-1185">Reference proteome</keyword>
<evidence type="ECO:0000313" key="2">
    <source>
        <dbReference type="Proteomes" id="UP000009138"/>
    </source>
</evidence>
<name>I1CL55_RHIO9</name>
<dbReference type="InParanoid" id="I1CL55"/>
<dbReference type="VEuPathDB" id="FungiDB:RO3G_13896"/>
<gene>
    <name evidence="1" type="ORF">RO3G_13896</name>
</gene>
<dbReference type="RefSeq" id="XP_067524581.1">
    <property type="nucleotide sequence ID" value="XM_067668480.1"/>
</dbReference>
<reference evidence="1 2" key="1">
    <citation type="journal article" date="2009" name="PLoS Genet.">
        <title>Genomic analysis of the basal lineage fungus Rhizopus oryzae reveals a whole-genome duplication.</title>
        <authorList>
            <person name="Ma L.-J."/>
            <person name="Ibrahim A.S."/>
            <person name="Skory C."/>
            <person name="Grabherr M.G."/>
            <person name="Burger G."/>
            <person name="Butler M."/>
            <person name="Elias M."/>
            <person name="Idnurm A."/>
            <person name="Lang B.F."/>
            <person name="Sone T."/>
            <person name="Abe A."/>
            <person name="Calvo S.E."/>
            <person name="Corrochano L.M."/>
            <person name="Engels R."/>
            <person name="Fu J."/>
            <person name="Hansberg W."/>
            <person name="Kim J.-M."/>
            <person name="Kodira C.D."/>
            <person name="Koehrsen M.J."/>
            <person name="Liu B."/>
            <person name="Miranda-Saavedra D."/>
            <person name="O'Leary S."/>
            <person name="Ortiz-Castellanos L."/>
            <person name="Poulter R."/>
            <person name="Rodriguez-Romero J."/>
            <person name="Ruiz-Herrera J."/>
            <person name="Shen Y.-Q."/>
            <person name="Zeng Q."/>
            <person name="Galagan J."/>
            <person name="Birren B.W."/>
            <person name="Cuomo C.A."/>
            <person name="Wickes B.L."/>
        </authorList>
    </citation>
    <scope>NUCLEOTIDE SEQUENCE [LARGE SCALE GENOMIC DNA]</scope>
    <source>
        <strain evidence="2">RA 99-880 / ATCC MYA-4621 / FGSC 9543 / NRRL 43880</strain>
    </source>
</reference>
<dbReference type="EMBL" id="CH476744">
    <property type="protein sequence ID" value="EIE89185.1"/>
    <property type="molecule type" value="Genomic_DNA"/>
</dbReference>
<organism evidence="1 2">
    <name type="scientific">Rhizopus delemar (strain RA 99-880 / ATCC MYA-4621 / FGSC 9543 / NRRL 43880)</name>
    <name type="common">Mucormycosis agent</name>
    <name type="synonym">Rhizopus arrhizus var. delemar</name>
    <dbReference type="NCBI Taxonomy" id="246409"/>
    <lineage>
        <taxon>Eukaryota</taxon>
        <taxon>Fungi</taxon>
        <taxon>Fungi incertae sedis</taxon>
        <taxon>Mucoromycota</taxon>
        <taxon>Mucoromycotina</taxon>
        <taxon>Mucoromycetes</taxon>
        <taxon>Mucorales</taxon>
        <taxon>Mucorineae</taxon>
        <taxon>Rhizopodaceae</taxon>
        <taxon>Rhizopus</taxon>
    </lineage>
</organism>
<dbReference type="Proteomes" id="UP000009138">
    <property type="component" value="Unassembled WGS sequence"/>
</dbReference>
<accession>I1CL55</accession>